<comment type="caution">
    <text evidence="2">The sequence shown here is derived from an EMBL/GenBank/DDBJ whole genome shotgun (WGS) entry which is preliminary data.</text>
</comment>
<proteinExistence type="predicted"/>
<evidence type="ECO:0008006" key="4">
    <source>
        <dbReference type="Google" id="ProtNLM"/>
    </source>
</evidence>
<name>A0A838ZR25_9FLAO</name>
<organism evidence="2 3">
    <name type="scientific">Moheibacter lacus</name>
    <dbReference type="NCBI Taxonomy" id="2745851"/>
    <lineage>
        <taxon>Bacteria</taxon>
        <taxon>Pseudomonadati</taxon>
        <taxon>Bacteroidota</taxon>
        <taxon>Flavobacteriia</taxon>
        <taxon>Flavobacteriales</taxon>
        <taxon>Weeksellaceae</taxon>
        <taxon>Moheibacter</taxon>
    </lineage>
</organism>
<evidence type="ECO:0000313" key="2">
    <source>
        <dbReference type="EMBL" id="MBA5628662.1"/>
    </source>
</evidence>
<keyword evidence="3" id="KW-1185">Reference proteome</keyword>
<dbReference type="Proteomes" id="UP000552241">
    <property type="component" value="Unassembled WGS sequence"/>
</dbReference>
<reference evidence="2 3" key="1">
    <citation type="submission" date="2020-07" db="EMBL/GenBank/DDBJ databases">
        <title>Moheibacter lacus sp. nov., a member of the family Flavobacteriaceae isolated from freshwater lake sediment.</title>
        <authorList>
            <person name="Liu Y."/>
        </authorList>
    </citation>
    <scope>NUCLEOTIDE SEQUENCE [LARGE SCALE GENOMIC DNA]</scope>
    <source>
        <strain evidence="2 3">BDHS18</strain>
    </source>
</reference>
<gene>
    <name evidence="2" type="ORF">HU137_02630</name>
</gene>
<accession>A0A838ZR25</accession>
<dbReference type="EMBL" id="JACDZE010000001">
    <property type="protein sequence ID" value="MBA5628662.1"/>
    <property type="molecule type" value="Genomic_DNA"/>
</dbReference>
<keyword evidence="1" id="KW-0732">Signal</keyword>
<dbReference type="PROSITE" id="PS51257">
    <property type="entry name" value="PROKAR_LIPOPROTEIN"/>
    <property type="match status" value="1"/>
</dbReference>
<protein>
    <recommendedName>
        <fullName evidence="4">Lipoprotein</fullName>
    </recommendedName>
</protein>
<dbReference type="AlphaFoldDB" id="A0A838ZR25"/>
<dbReference type="RefSeq" id="WP_182042252.1">
    <property type="nucleotide sequence ID" value="NZ_JACDZE010000001.1"/>
</dbReference>
<evidence type="ECO:0000256" key="1">
    <source>
        <dbReference type="SAM" id="SignalP"/>
    </source>
</evidence>
<feature type="chain" id="PRO_5032910729" description="Lipoprotein" evidence="1">
    <location>
        <begin position="25"/>
        <end position="175"/>
    </location>
</feature>
<feature type="signal peptide" evidence="1">
    <location>
        <begin position="1"/>
        <end position="24"/>
    </location>
</feature>
<evidence type="ECO:0000313" key="3">
    <source>
        <dbReference type="Proteomes" id="UP000552241"/>
    </source>
</evidence>
<sequence>MNQKIFTIKKKSFFGILIFSFLLASCGTKLTQVKFGKIATPDVTIKAEDGSFELKSEETWDPPFYALDQYDVLQMHYLEINKDIASQYDYAIEKLSAKKVRIKTPYSEKELYGVILFNKVMEKCKLPVTRSYQITIPEEYVHQAMNGQVSVLYEYYECANFPLKTWVLWMSDVPF</sequence>